<keyword evidence="1" id="KW-1185">Reference proteome</keyword>
<reference evidence="2" key="1">
    <citation type="submission" date="2016-11" db="UniProtKB">
        <authorList>
            <consortium name="WormBaseParasite"/>
        </authorList>
    </citation>
    <scope>IDENTIFICATION</scope>
</reference>
<dbReference type="Proteomes" id="UP000095281">
    <property type="component" value="Unplaced"/>
</dbReference>
<organism evidence="1 2">
    <name type="scientific">Meloidogyne hapla</name>
    <name type="common">Root-knot nematode worm</name>
    <dbReference type="NCBI Taxonomy" id="6305"/>
    <lineage>
        <taxon>Eukaryota</taxon>
        <taxon>Metazoa</taxon>
        <taxon>Ecdysozoa</taxon>
        <taxon>Nematoda</taxon>
        <taxon>Chromadorea</taxon>
        <taxon>Rhabditida</taxon>
        <taxon>Tylenchina</taxon>
        <taxon>Tylenchomorpha</taxon>
        <taxon>Tylenchoidea</taxon>
        <taxon>Meloidogynidae</taxon>
        <taxon>Meloidogyninae</taxon>
        <taxon>Meloidogyne</taxon>
    </lineage>
</organism>
<dbReference type="WBParaSite" id="MhA1_Contig596.frz3.gene10">
    <property type="protein sequence ID" value="MhA1_Contig596.frz3.gene10"/>
    <property type="gene ID" value="MhA1_Contig596.frz3.gene10"/>
</dbReference>
<evidence type="ECO:0000313" key="2">
    <source>
        <dbReference type="WBParaSite" id="MhA1_Contig596.frz3.gene10"/>
    </source>
</evidence>
<proteinExistence type="predicted"/>
<accession>A0A1I8BU07</accession>
<name>A0A1I8BU07_MELHA</name>
<evidence type="ECO:0000313" key="1">
    <source>
        <dbReference type="Proteomes" id="UP000095281"/>
    </source>
</evidence>
<protein>
    <submittedName>
        <fullName evidence="2">Ovule protein</fullName>
    </submittedName>
</protein>
<sequence>MPKEWCKTKMSIWPFSSSITFEFGWQIGNGVPRHNFGGKRANMISNKENVSEYLDHTILSCWTATCMLQPITNRQELEAVLVNQPNWNQIGSPYLTQDKMVWSKYSDTFSLFDIILARLPPKL</sequence>
<dbReference type="AlphaFoldDB" id="A0A1I8BU07"/>